<accession>A0A5S6QPU5</accession>
<dbReference type="PANTHER" id="PTHR13360:SF1">
    <property type="entry name" value="ACTIVATING SIGNAL COINTEGRATOR 1 COMPLEX SUBUNIT 1"/>
    <property type="match status" value="1"/>
</dbReference>
<dbReference type="STRING" id="70415.A0A5S6QPU5"/>
<dbReference type="InterPro" id="IPR047538">
    <property type="entry name" value="KH-I_ASCC1"/>
</dbReference>
<dbReference type="Gene3D" id="3.30.1370.10">
    <property type="entry name" value="K Homology domain, type 1"/>
    <property type="match status" value="1"/>
</dbReference>
<proteinExistence type="predicted"/>
<dbReference type="PIRSF" id="PIRSF027019">
    <property type="entry name" value="Euk_LigT"/>
    <property type="match status" value="1"/>
</dbReference>
<dbReference type="InterPro" id="IPR004088">
    <property type="entry name" value="KH_dom_type_1"/>
</dbReference>
<dbReference type="InterPro" id="IPR036612">
    <property type="entry name" value="KH_dom_type_1_sf"/>
</dbReference>
<keyword evidence="1" id="KW-0694">RNA-binding</keyword>
<dbReference type="InterPro" id="IPR019510">
    <property type="entry name" value="AKAP7-like_phosphoesterase"/>
</dbReference>
<dbReference type="AlphaFoldDB" id="A0A5S6QPU5"/>
<dbReference type="Pfam" id="PF10469">
    <property type="entry name" value="AKAP7_NLS"/>
    <property type="match status" value="1"/>
</dbReference>
<dbReference type="SMART" id="SM00322">
    <property type="entry name" value="KH"/>
    <property type="match status" value="1"/>
</dbReference>
<dbReference type="Proteomes" id="UP000046395">
    <property type="component" value="Unassembled WGS sequence"/>
</dbReference>
<dbReference type="GO" id="GO:0005634">
    <property type="term" value="C:nucleus"/>
    <property type="evidence" value="ECO:0007669"/>
    <property type="project" value="TreeGrafter"/>
</dbReference>
<dbReference type="WBParaSite" id="TMUE_2000009179.1">
    <property type="protein sequence ID" value="TMUE_2000009179.1"/>
    <property type="gene ID" value="WBGene00286290"/>
</dbReference>
<organism evidence="3 4">
    <name type="scientific">Trichuris muris</name>
    <name type="common">Mouse whipworm</name>
    <dbReference type="NCBI Taxonomy" id="70415"/>
    <lineage>
        <taxon>Eukaryota</taxon>
        <taxon>Metazoa</taxon>
        <taxon>Ecdysozoa</taxon>
        <taxon>Nematoda</taxon>
        <taxon>Enoplea</taxon>
        <taxon>Dorylaimia</taxon>
        <taxon>Trichinellida</taxon>
        <taxon>Trichuridae</taxon>
        <taxon>Trichuris</taxon>
    </lineage>
</organism>
<dbReference type="CDD" id="cd22419">
    <property type="entry name" value="KH-I_ASCC1"/>
    <property type="match status" value="1"/>
</dbReference>
<dbReference type="Pfam" id="PF00013">
    <property type="entry name" value="KH_1"/>
    <property type="match status" value="1"/>
</dbReference>
<dbReference type="PANTHER" id="PTHR13360">
    <property type="entry name" value="ACTIVATING SIGNAL COINTEGRATOR 1 COMPLEX SUBUNIT 1"/>
    <property type="match status" value="1"/>
</dbReference>
<reference evidence="4" key="1">
    <citation type="submission" date="2019-12" db="UniProtKB">
        <authorList>
            <consortium name="WormBaseParasite"/>
        </authorList>
    </citation>
    <scope>IDENTIFICATION</scope>
</reference>
<feature type="domain" description="K Homology" evidence="2">
    <location>
        <begin position="58"/>
        <end position="126"/>
    </location>
</feature>
<sequence length="360" mass="41027">MDVMKPDVYWVGDRCYRKNPVSVRTNTEDDEFESAPMAALSPEELAEMAEFDIKENDRGFTMQLDVASAYYRFIVGHKGDTRRRLEMETATVVEVPKPDAKGFVVITGSERANVASCARRIQLIVGSARSRQPFTHFLSIPFNSDEIKAGFGDFQKRVLLSSDSRGGITDDLFQRADRLHMTIGTLVLMSETERQTAKELLIRCNEEVIRPLLGRSLDETLCSLEGIEYMNDDPGQVDVLYAKVVMPSEDEQERLQTMVDQVCAFFQPCGLMKKELERVKMHVTIMNDLFRERNDQSTMPQTADGESAELGRRVRCPFDARRILKEFGNFRFGVQPSLSLHLSQRYSYGQDGYYLCTSKV</sequence>
<dbReference type="GO" id="GO:0006355">
    <property type="term" value="P:regulation of DNA-templated transcription"/>
    <property type="evidence" value="ECO:0007669"/>
    <property type="project" value="TreeGrafter"/>
</dbReference>
<dbReference type="GO" id="GO:0003723">
    <property type="term" value="F:RNA binding"/>
    <property type="evidence" value="ECO:0007669"/>
    <property type="project" value="UniProtKB-UniRule"/>
</dbReference>
<dbReference type="InterPro" id="IPR009210">
    <property type="entry name" value="ASCC1"/>
</dbReference>
<dbReference type="InterPro" id="IPR004087">
    <property type="entry name" value="KH_dom"/>
</dbReference>
<evidence type="ECO:0000313" key="4">
    <source>
        <dbReference type="WBParaSite" id="TMUE_2000009179.1"/>
    </source>
</evidence>
<evidence type="ECO:0000313" key="3">
    <source>
        <dbReference type="Proteomes" id="UP000046395"/>
    </source>
</evidence>
<evidence type="ECO:0000259" key="2">
    <source>
        <dbReference type="SMART" id="SM00322"/>
    </source>
</evidence>
<evidence type="ECO:0000256" key="1">
    <source>
        <dbReference type="PROSITE-ProRule" id="PRU00117"/>
    </source>
</evidence>
<dbReference type="Gene3D" id="3.90.1140.10">
    <property type="entry name" value="Cyclic phosphodiesterase"/>
    <property type="match status" value="1"/>
</dbReference>
<dbReference type="PROSITE" id="PS50084">
    <property type="entry name" value="KH_TYPE_1"/>
    <property type="match status" value="1"/>
</dbReference>
<keyword evidence="3" id="KW-1185">Reference proteome</keyword>
<dbReference type="GO" id="GO:0006307">
    <property type="term" value="P:DNA alkylation repair"/>
    <property type="evidence" value="ECO:0007669"/>
    <property type="project" value="InterPro"/>
</dbReference>
<dbReference type="SUPFAM" id="SSF54791">
    <property type="entry name" value="Eukaryotic type KH-domain (KH-domain type I)"/>
    <property type="match status" value="1"/>
</dbReference>
<name>A0A5S6QPU5_TRIMR</name>
<protein>
    <submittedName>
        <fullName evidence="4">KH domain-containing protein</fullName>
    </submittedName>
</protein>